<comment type="cofactor">
    <cofactor evidence="1 10">
        <name>Mg(2+)</name>
        <dbReference type="ChEBI" id="CHEBI:18420"/>
    </cofactor>
</comment>
<evidence type="ECO:0000256" key="11">
    <source>
        <dbReference type="RuleBase" id="RU003783"/>
    </source>
</evidence>
<keyword evidence="8 10" id="KW-0460">Magnesium</keyword>
<dbReference type="SUPFAM" id="SSF52540">
    <property type="entry name" value="P-loop containing nucleoside triphosphate hydrolases"/>
    <property type="match status" value="1"/>
</dbReference>
<keyword evidence="6 10" id="KW-0547">Nucleotide-binding</keyword>
<comment type="similarity">
    <text evidence="3 10 13">Belongs to the IPP transferase family.</text>
</comment>
<dbReference type="GO" id="GO:0052381">
    <property type="term" value="F:tRNA dimethylallyltransferase activity"/>
    <property type="evidence" value="ECO:0007669"/>
    <property type="project" value="UniProtKB-UniRule"/>
</dbReference>
<dbReference type="EC" id="2.5.1.75" evidence="10"/>
<dbReference type="InterPro" id="IPR018022">
    <property type="entry name" value="IPT"/>
</dbReference>
<accession>A0A9E8KIA9</accession>
<evidence type="ECO:0000256" key="5">
    <source>
        <dbReference type="ARBA" id="ARBA00022694"/>
    </source>
</evidence>
<dbReference type="Proteomes" id="UP001164472">
    <property type="component" value="Chromosome"/>
</dbReference>
<name>A0A9E8KIA9_9ALTE</name>
<evidence type="ECO:0000256" key="12">
    <source>
        <dbReference type="RuleBase" id="RU003784"/>
    </source>
</evidence>
<gene>
    <name evidence="10 14" type="primary">miaA</name>
    <name evidence="14" type="ORF">NNL22_12005</name>
</gene>
<keyword evidence="7 10" id="KW-0067">ATP-binding</keyword>
<dbReference type="NCBIfam" id="TIGR00174">
    <property type="entry name" value="miaA"/>
    <property type="match status" value="1"/>
</dbReference>
<dbReference type="GO" id="GO:0006400">
    <property type="term" value="P:tRNA modification"/>
    <property type="evidence" value="ECO:0007669"/>
    <property type="project" value="TreeGrafter"/>
</dbReference>
<protein>
    <recommendedName>
        <fullName evidence="10">tRNA dimethylallyltransferase</fullName>
        <ecNumber evidence="10">2.5.1.75</ecNumber>
    </recommendedName>
    <alternativeName>
        <fullName evidence="10">Dimethylallyl diphosphate:tRNA dimethylallyltransferase</fullName>
        <shortName evidence="10">DMAPP:tRNA dimethylallyltransferase</shortName>
        <shortName evidence="10">DMATase</shortName>
    </alternativeName>
    <alternativeName>
        <fullName evidence="10">Isopentenyl-diphosphate:tRNA isopentenyltransferase</fullName>
        <shortName evidence="10">IPP transferase</shortName>
        <shortName evidence="10">IPPT</shortName>
        <shortName evidence="10">IPTase</shortName>
    </alternativeName>
</protein>
<proteinExistence type="inferred from homology"/>
<dbReference type="AlphaFoldDB" id="A0A9E8KIA9"/>
<evidence type="ECO:0000256" key="10">
    <source>
        <dbReference type="HAMAP-Rule" id="MF_00185"/>
    </source>
</evidence>
<dbReference type="Pfam" id="PF01715">
    <property type="entry name" value="IPPT"/>
    <property type="match status" value="1"/>
</dbReference>
<dbReference type="PANTHER" id="PTHR11088">
    <property type="entry name" value="TRNA DIMETHYLALLYLTRANSFERASE"/>
    <property type="match status" value="1"/>
</dbReference>
<dbReference type="EMBL" id="CP101527">
    <property type="protein sequence ID" value="UZW73761.1"/>
    <property type="molecule type" value="Genomic_DNA"/>
</dbReference>
<reference evidence="14" key="1">
    <citation type="submission" date="2022-07" db="EMBL/GenBank/DDBJ databases">
        <title>Alkalimarinus sp. nov., isolated from gut of a Alitta virens.</title>
        <authorList>
            <person name="Yang A.I."/>
            <person name="Shin N.-R."/>
        </authorList>
    </citation>
    <scope>NUCLEOTIDE SEQUENCE</scope>
    <source>
        <strain evidence="14">FA028</strain>
    </source>
</reference>
<evidence type="ECO:0000256" key="9">
    <source>
        <dbReference type="ARBA" id="ARBA00049563"/>
    </source>
</evidence>
<evidence type="ECO:0000256" key="1">
    <source>
        <dbReference type="ARBA" id="ARBA00001946"/>
    </source>
</evidence>
<evidence type="ECO:0000313" key="15">
    <source>
        <dbReference type="Proteomes" id="UP001164472"/>
    </source>
</evidence>
<feature type="site" description="Interaction with substrate tRNA" evidence="10">
    <location>
        <position position="129"/>
    </location>
</feature>
<dbReference type="InterPro" id="IPR039657">
    <property type="entry name" value="Dimethylallyltransferase"/>
</dbReference>
<sequence length="310" mass="35646">MSTIPQQDINLIVVLGPTASGKTALGVKLAEKFNGEIISADSRQVYKGMDIGSGKDLEEYGDIPYHLIDIVEPGYEFNVFEFQKQFCETFSAIEQRQHLPLLVGGTGLYLESVLKQYQFTEVPANPTLREELATQTDQALTRRLKALNPNLHNTTDLLERDRLVRAIEIAEAETKSQKASIELPALNPLIFGIKWERSTLKTRITERLKQRMDNGLIEEVERLHQQGVSWESLHFYGLEYRFVASYLKGEVNRNDMFQRLNSAIHNFSKQQEKWFRRMERKGTTIHWLEGRSDPYLQAIEILATEKLTSN</sequence>
<keyword evidence="15" id="KW-1185">Reference proteome</keyword>
<feature type="site" description="Interaction with substrate tRNA" evidence="10">
    <location>
        <position position="106"/>
    </location>
</feature>
<dbReference type="HAMAP" id="MF_00185">
    <property type="entry name" value="IPP_trans"/>
    <property type="match status" value="1"/>
</dbReference>
<evidence type="ECO:0000256" key="7">
    <source>
        <dbReference type="ARBA" id="ARBA00022840"/>
    </source>
</evidence>
<evidence type="ECO:0000313" key="14">
    <source>
        <dbReference type="EMBL" id="UZW73761.1"/>
    </source>
</evidence>
<organism evidence="14 15">
    <name type="scientific">Alkalimarinus sediminis</name>
    <dbReference type="NCBI Taxonomy" id="1632866"/>
    <lineage>
        <taxon>Bacteria</taxon>
        <taxon>Pseudomonadati</taxon>
        <taxon>Pseudomonadota</taxon>
        <taxon>Gammaproteobacteria</taxon>
        <taxon>Alteromonadales</taxon>
        <taxon>Alteromonadaceae</taxon>
        <taxon>Alkalimarinus</taxon>
    </lineage>
</organism>
<keyword evidence="4 10" id="KW-0808">Transferase</keyword>
<dbReference type="InterPro" id="IPR027417">
    <property type="entry name" value="P-loop_NTPase"/>
</dbReference>
<comment type="function">
    <text evidence="2 10 12">Catalyzes the transfer of a dimethylallyl group onto the adenine at position 37 in tRNAs that read codons beginning with uridine, leading to the formation of N6-(dimethylallyl)adenosine (i(6)A).</text>
</comment>
<evidence type="ECO:0000256" key="8">
    <source>
        <dbReference type="ARBA" id="ARBA00022842"/>
    </source>
</evidence>
<dbReference type="Gene3D" id="3.40.50.300">
    <property type="entry name" value="P-loop containing nucleotide triphosphate hydrolases"/>
    <property type="match status" value="2"/>
</dbReference>
<evidence type="ECO:0000256" key="6">
    <source>
        <dbReference type="ARBA" id="ARBA00022741"/>
    </source>
</evidence>
<evidence type="ECO:0000256" key="4">
    <source>
        <dbReference type="ARBA" id="ARBA00022679"/>
    </source>
</evidence>
<feature type="binding site" evidence="10">
    <location>
        <begin position="16"/>
        <end position="23"/>
    </location>
    <ligand>
        <name>ATP</name>
        <dbReference type="ChEBI" id="CHEBI:30616"/>
    </ligand>
</feature>
<comment type="caution">
    <text evidence="10">Lacks conserved residue(s) required for the propagation of feature annotation.</text>
</comment>
<comment type="subunit">
    <text evidence="10">Monomer.</text>
</comment>
<feature type="binding site" evidence="10">
    <location>
        <begin position="18"/>
        <end position="23"/>
    </location>
    <ligand>
        <name>substrate</name>
    </ligand>
</feature>
<keyword evidence="5 10" id="KW-0819">tRNA processing</keyword>
<comment type="catalytic activity">
    <reaction evidence="9 10 11">
        <text>adenosine(37) in tRNA + dimethylallyl diphosphate = N(6)-dimethylallyladenosine(37) in tRNA + diphosphate</text>
        <dbReference type="Rhea" id="RHEA:26482"/>
        <dbReference type="Rhea" id="RHEA-COMP:10162"/>
        <dbReference type="Rhea" id="RHEA-COMP:10375"/>
        <dbReference type="ChEBI" id="CHEBI:33019"/>
        <dbReference type="ChEBI" id="CHEBI:57623"/>
        <dbReference type="ChEBI" id="CHEBI:74411"/>
        <dbReference type="ChEBI" id="CHEBI:74415"/>
        <dbReference type="EC" id="2.5.1.75"/>
    </reaction>
</comment>
<dbReference type="GO" id="GO:0005524">
    <property type="term" value="F:ATP binding"/>
    <property type="evidence" value="ECO:0007669"/>
    <property type="project" value="UniProtKB-UniRule"/>
</dbReference>
<evidence type="ECO:0000256" key="2">
    <source>
        <dbReference type="ARBA" id="ARBA00003213"/>
    </source>
</evidence>
<dbReference type="KEGG" id="asem:NNL22_12005"/>
<feature type="region of interest" description="Interaction with substrate tRNA" evidence="10">
    <location>
        <begin position="41"/>
        <end position="44"/>
    </location>
</feature>
<dbReference type="RefSeq" id="WP_251809902.1">
    <property type="nucleotide sequence ID" value="NZ_CP101527.1"/>
</dbReference>
<evidence type="ECO:0000256" key="3">
    <source>
        <dbReference type="ARBA" id="ARBA00005842"/>
    </source>
</evidence>
<evidence type="ECO:0000256" key="13">
    <source>
        <dbReference type="RuleBase" id="RU003785"/>
    </source>
</evidence>
<dbReference type="PANTHER" id="PTHR11088:SF60">
    <property type="entry name" value="TRNA DIMETHYLALLYLTRANSFERASE"/>
    <property type="match status" value="1"/>
</dbReference>